<dbReference type="Proteomes" id="UP001219355">
    <property type="component" value="Chromosome 3"/>
</dbReference>
<dbReference type="EMBL" id="CP120629">
    <property type="protein sequence ID" value="WEW60217.1"/>
    <property type="molecule type" value="Genomic_DNA"/>
</dbReference>
<dbReference type="InterPro" id="IPR001810">
    <property type="entry name" value="F-box_dom"/>
</dbReference>
<feature type="domain" description="F-box" evidence="1">
    <location>
        <begin position="4"/>
        <end position="62"/>
    </location>
</feature>
<proteinExistence type="predicted"/>
<dbReference type="CDD" id="cd09917">
    <property type="entry name" value="F-box_SF"/>
    <property type="match status" value="1"/>
</dbReference>
<organism evidence="2 3">
    <name type="scientific">Emydomyces testavorans</name>
    <dbReference type="NCBI Taxonomy" id="2070801"/>
    <lineage>
        <taxon>Eukaryota</taxon>
        <taxon>Fungi</taxon>
        <taxon>Dikarya</taxon>
        <taxon>Ascomycota</taxon>
        <taxon>Pezizomycotina</taxon>
        <taxon>Eurotiomycetes</taxon>
        <taxon>Eurotiomycetidae</taxon>
        <taxon>Onygenales</taxon>
        <taxon>Nannizziopsiaceae</taxon>
        <taxon>Emydomyces</taxon>
    </lineage>
</organism>
<name>A0AAF0DM85_9EURO</name>
<dbReference type="InterPro" id="IPR036047">
    <property type="entry name" value="F-box-like_dom_sf"/>
</dbReference>
<gene>
    <name evidence="2" type="ORF">PRK78_005702</name>
</gene>
<keyword evidence="3" id="KW-1185">Reference proteome</keyword>
<protein>
    <recommendedName>
        <fullName evidence="1">F-box domain-containing protein</fullName>
    </recommendedName>
</protein>
<evidence type="ECO:0000313" key="2">
    <source>
        <dbReference type="EMBL" id="WEW60217.1"/>
    </source>
</evidence>
<dbReference type="SUPFAM" id="SSF81383">
    <property type="entry name" value="F-box domain"/>
    <property type="match status" value="1"/>
</dbReference>
<dbReference type="InterPro" id="IPR032675">
    <property type="entry name" value="LRR_dom_sf"/>
</dbReference>
<dbReference type="Pfam" id="PF12937">
    <property type="entry name" value="F-box-like"/>
    <property type="match status" value="1"/>
</dbReference>
<accession>A0AAF0DM85</accession>
<evidence type="ECO:0000313" key="3">
    <source>
        <dbReference type="Proteomes" id="UP001219355"/>
    </source>
</evidence>
<reference evidence="2" key="1">
    <citation type="submission" date="2023-03" db="EMBL/GenBank/DDBJ databases">
        <title>Emydomyces testavorans Genome Sequence.</title>
        <authorList>
            <person name="Hoyer L."/>
        </authorList>
    </citation>
    <scope>NUCLEOTIDE SEQUENCE</scope>
    <source>
        <strain evidence="2">16-2883</strain>
    </source>
</reference>
<sequence>MAMRLPEEILIEIISLVALSGTKFHQPVQRDDLNHRQILSMMLVCQRWHTLAEPFLYRRLRFGHVWPYDPERDWDFLRFLEYQPHLANYVREVDVHNRAIEIDGLVLDILSCCKRTQRLNYFGRLSNTPSAVLEAIKSLPLKKLYLGSLTFNLLMDHNFLFLLELRSLEELHMQDWSSEYGTIVPVNLRYPSPTEFDNLPTKYIRSSNIKTLHLGRPNSFPSLTTYLVFCPIHLEEISLEGLDCAGGPEQTFLSPDEIEQLLGLHRDSLKRIRVLTLGSISSNFKDLLPSFIAFPRIEQLWLCATQVFRRETPCDLYRKISAPKLSLLILEFSEEVCYYGGGDAFNGAEIQWIQEFATIHSQTHLAPKLREIFIIFRPILENTQDFSWPWDRLNKVAEFCSPRGIKLTYSEPIDRAEWDLKVAEELKYRG</sequence>
<dbReference type="Gene3D" id="3.80.10.10">
    <property type="entry name" value="Ribonuclease Inhibitor"/>
    <property type="match status" value="1"/>
</dbReference>
<evidence type="ECO:0000259" key="1">
    <source>
        <dbReference type="Pfam" id="PF12937"/>
    </source>
</evidence>
<dbReference type="AlphaFoldDB" id="A0AAF0DM85"/>